<reference evidence="2" key="1">
    <citation type="journal article" date="2023" name="Mol. Phylogenet. Evol.">
        <title>Genome-scale phylogeny and comparative genomics of the fungal order Sordariales.</title>
        <authorList>
            <person name="Hensen N."/>
            <person name="Bonometti L."/>
            <person name="Westerberg I."/>
            <person name="Brannstrom I.O."/>
            <person name="Guillou S."/>
            <person name="Cros-Aarteil S."/>
            <person name="Calhoun S."/>
            <person name="Haridas S."/>
            <person name="Kuo A."/>
            <person name="Mondo S."/>
            <person name="Pangilinan J."/>
            <person name="Riley R."/>
            <person name="LaButti K."/>
            <person name="Andreopoulos B."/>
            <person name="Lipzen A."/>
            <person name="Chen C."/>
            <person name="Yan M."/>
            <person name="Daum C."/>
            <person name="Ng V."/>
            <person name="Clum A."/>
            <person name="Steindorff A."/>
            <person name="Ohm R.A."/>
            <person name="Martin F."/>
            <person name="Silar P."/>
            <person name="Natvig D.O."/>
            <person name="Lalanne C."/>
            <person name="Gautier V."/>
            <person name="Ament-Velasquez S.L."/>
            <person name="Kruys A."/>
            <person name="Hutchinson M.I."/>
            <person name="Powell A.J."/>
            <person name="Barry K."/>
            <person name="Miller A.N."/>
            <person name="Grigoriev I.V."/>
            <person name="Debuchy R."/>
            <person name="Gladieux P."/>
            <person name="Hiltunen Thoren M."/>
            <person name="Johannesson H."/>
        </authorList>
    </citation>
    <scope>NUCLEOTIDE SEQUENCE</scope>
    <source>
        <strain evidence="2">CBS 731.68</strain>
    </source>
</reference>
<dbReference type="AlphaFoldDB" id="A0AAN6Z4X2"/>
<evidence type="ECO:0000256" key="1">
    <source>
        <dbReference type="SAM" id="MobiDB-lite"/>
    </source>
</evidence>
<comment type="caution">
    <text evidence="2">The sequence shown here is derived from an EMBL/GenBank/DDBJ whole genome shotgun (WGS) entry which is preliminary data.</text>
</comment>
<protein>
    <submittedName>
        <fullName evidence="2">Uncharacterized protein</fullName>
    </submittedName>
</protein>
<organism evidence="2 3">
    <name type="scientific">Parathielavia appendiculata</name>
    <dbReference type="NCBI Taxonomy" id="2587402"/>
    <lineage>
        <taxon>Eukaryota</taxon>
        <taxon>Fungi</taxon>
        <taxon>Dikarya</taxon>
        <taxon>Ascomycota</taxon>
        <taxon>Pezizomycotina</taxon>
        <taxon>Sordariomycetes</taxon>
        <taxon>Sordariomycetidae</taxon>
        <taxon>Sordariales</taxon>
        <taxon>Chaetomiaceae</taxon>
        <taxon>Parathielavia</taxon>
    </lineage>
</organism>
<name>A0AAN6Z4X2_9PEZI</name>
<evidence type="ECO:0000313" key="2">
    <source>
        <dbReference type="EMBL" id="KAK4124329.1"/>
    </source>
</evidence>
<evidence type="ECO:0000313" key="3">
    <source>
        <dbReference type="Proteomes" id="UP001302602"/>
    </source>
</evidence>
<keyword evidence="3" id="KW-1185">Reference proteome</keyword>
<accession>A0AAN6Z4X2</accession>
<dbReference type="GeneID" id="87823903"/>
<proteinExistence type="predicted"/>
<gene>
    <name evidence="2" type="ORF">N657DRAFT_388112</name>
</gene>
<reference evidence="2" key="2">
    <citation type="submission" date="2023-05" db="EMBL/GenBank/DDBJ databases">
        <authorList>
            <consortium name="Lawrence Berkeley National Laboratory"/>
            <person name="Steindorff A."/>
            <person name="Hensen N."/>
            <person name="Bonometti L."/>
            <person name="Westerberg I."/>
            <person name="Brannstrom I.O."/>
            <person name="Guillou S."/>
            <person name="Cros-Aarteil S."/>
            <person name="Calhoun S."/>
            <person name="Haridas S."/>
            <person name="Kuo A."/>
            <person name="Mondo S."/>
            <person name="Pangilinan J."/>
            <person name="Riley R."/>
            <person name="Labutti K."/>
            <person name="Andreopoulos B."/>
            <person name="Lipzen A."/>
            <person name="Chen C."/>
            <person name="Yanf M."/>
            <person name="Daum C."/>
            <person name="Ng V."/>
            <person name="Clum A."/>
            <person name="Ohm R."/>
            <person name="Martin F."/>
            <person name="Silar P."/>
            <person name="Natvig D."/>
            <person name="Lalanne C."/>
            <person name="Gautier V."/>
            <person name="Ament-Velasquez S.L."/>
            <person name="Kruys A."/>
            <person name="Hutchinson M.I."/>
            <person name="Powell A.J."/>
            <person name="Barry K."/>
            <person name="Miller A.N."/>
            <person name="Grigoriev I.V."/>
            <person name="Debuchy R."/>
            <person name="Gladieux P."/>
            <person name="Thoren M.H."/>
            <person name="Johannesson H."/>
        </authorList>
    </citation>
    <scope>NUCLEOTIDE SEQUENCE</scope>
    <source>
        <strain evidence="2">CBS 731.68</strain>
    </source>
</reference>
<dbReference type="Proteomes" id="UP001302602">
    <property type="component" value="Unassembled WGS sequence"/>
</dbReference>
<feature type="region of interest" description="Disordered" evidence="1">
    <location>
        <begin position="1"/>
        <end position="21"/>
    </location>
</feature>
<dbReference type="EMBL" id="MU853227">
    <property type="protein sequence ID" value="KAK4124329.1"/>
    <property type="molecule type" value="Genomic_DNA"/>
</dbReference>
<sequence>MLNDRTELEEGSPLAPSLPWSQRKTESPWAVYEDGRLLMVMIPRRASRTRNGQDMRCVRGSRIWRACGRRILMLACWVCFPASVWSTPRVWRRPPWTSSINVAWRAKYVGLRSWRMRLGRGMRCRAECICCGRCSVEGTVKTLTQYLYAWMAEQCSA</sequence>
<dbReference type="RefSeq" id="XP_062648100.1">
    <property type="nucleotide sequence ID" value="XM_062787133.1"/>
</dbReference>